<dbReference type="EMBL" id="BGPR01224939">
    <property type="protein sequence ID" value="GBN70044.1"/>
    <property type="molecule type" value="Genomic_DNA"/>
</dbReference>
<name>A0A4Y2R2Y5_ARAVE</name>
<evidence type="ECO:0000313" key="2">
    <source>
        <dbReference type="EMBL" id="GBN70044.1"/>
    </source>
</evidence>
<gene>
    <name evidence="2" type="ORF">AVEN_105759_1</name>
</gene>
<dbReference type="AlphaFoldDB" id="A0A4Y2R2Y5"/>
<feature type="region of interest" description="Disordered" evidence="1">
    <location>
        <begin position="69"/>
        <end position="90"/>
    </location>
</feature>
<accession>A0A4Y2R2Y5</accession>
<evidence type="ECO:0000256" key="1">
    <source>
        <dbReference type="SAM" id="MobiDB-lite"/>
    </source>
</evidence>
<organism evidence="2 3">
    <name type="scientific">Araneus ventricosus</name>
    <name type="common">Orbweaver spider</name>
    <name type="synonym">Epeira ventricosa</name>
    <dbReference type="NCBI Taxonomy" id="182803"/>
    <lineage>
        <taxon>Eukaryota</taxon>
        <taxon>Metazoa</taxon>
        <taxon>Ecdysozoa</taxon>
        <taxon>Arthropoda</taxon>
        <taxon>Chelicerata</taxon>
        <taxon>Arachnida</taxon>
        <taxon>Araneae</taxon>
        <taxon>Araneomorphae</taxon>
        <taxon>Entelegynae</taxon>
        <taxon>Araneoidea</taxon>
        <taxon>Araneidae</taxon>
        <taxon>Araneus</taxon>
    </lineage>
</organism>
<comment type="caution">
    <text evidence="2">The sequence shown here is derived from an EMBL/GenBank/DDBJ whole genome shotgun (WGS) entry which is preliminary data.</text>
</comment>
<dbReference type="Proteomes" id="UP000499080">
    <property type="component" value="Unassembled WGS sequence"/>
</dbReference>
<proteinExistence type="predicted"/>
<evidence type="ECO:0000313" key="3">
    <source>
        <dbReference type="Proteomes" id="UP000499080"/>
    </source>
</evidence>
<keyword evidence="3" id="KW-1185">Reference proteome</keyword>
<reference evidence="2 3" key="1">
    <citation type="journal article" date="2019" name="Sci. Rep.">
        <title>Orb-weaving spider Araneus ventricosus genome elucidates the spidroin gene catalogue.</title>
        <authorList>
            <person name="Kono N."/>
            <person name="Nakamura H."/>
            <person name="Ohtoshi R."/>
            <person name="Moran D.A.P."/>
            <person name="Shinohara A."/>
            <person name="Yoshida Y."/>
            <person name="Fujiwara M."/>
            <person name="Mori M."/>
            <person name="Tomita M."/>
            <person name="Arakawa K."/>
        </authorList>
    </citation>
    <scope>NUCLEOTIDE SEQUENCE [LARGE SCALE GENOMIC DNA]</scope>
</reference>
<sequence length="90" mass="10563">MMGCGLINYQPQMFSTQIVRLEPETETRTHKYFTQHLPLRRRIRAEDQFGHGPCPQRVFVCVLKVHPRSAGKPEHPKMITPRARHINFGR</sequence>
<protein>
    <submittedName>
        <fullName evidence="2">Uncharacterized protein</fullName>
    </submittedName>
</protein>